<dbReference type="RefSeq" id="WP_185674964.1">
    <property type="nucleotide sequence ID" value="NZ_JACHVB010000020.1"/>
</dbReference>
<dbReference type="InterPro" id="IPR006151">
    <property type="entry name" value="Shikm_DH/Glu-tRNA_Rdtase"/>
</dbReference>
<comment type="domain">
    <text evidence="9">Possesses an unusual extended V-shaped dimeric structure with each monomer consisting of three distinct domains arranged along a curved 'spinal' alpha-helix. The N-terminal catalytic domain specifically recognizes the glutamate moiety of the substrate. The second domain is the NADPH-binding domain, and the third C-terminal domain is responsible for dimerization.</text>
</comment>
<dbReference type="GO" id="GO:0019353">
    <property type="term" value="P:protoporphyrinogen IX biosynthetic process from glutamate"/>
    <property type="evidence" value="ECO:0007669"/>
    <property type="project" value="TreeGrafter"/>
</dbReference>
<comment type="caution">
    <text evidence="12">The sequence shown here is derived from an EMBL/GenBank/DDBJ whole genome shotgun (WGS) entry which is preliminary data.</text>
</comment>
<dbReference type="FunFam" id="3.40.50.720:FF:000031">
    <property type="entry name" value="Glutamyl-tRNA reductase"/>
    <property type="match status" value="1"/>
</dbReference>
<dbReference type="EMBL" id="JACHVB010000020">
    <property type="protein sequence ID" value="MBC2593979.1"/>
    <property type="molecule type" value="Genomic_DNA"/>
</dbReference>
<keyword evidence="13" id="KW-1185">Reference proteome</keyword>
<evidence type="ECO:0000256" key="2">
    <source>
        <dbReference type="ARBA" id="ARBA00005916"/>
    </source>
</evidence>
<evidence type="ECO:0000259" key="10">
    <source>
        <dbReference type="Pfam" id="PF01488"/>
    </source>
</evidence>
<keyword evidence="4 9" id="KW-0521">NADP</keyword>
<dbReference type="GO" id="GO:0008883">
    <property type="term" value="F:glutamyl-tRNA reductase activity"/>
    <property type="evidence" value="ECO:0007669"/>
    <property type="project" value="UniProtKB-UniRule"/>
</dbReference>
<proteinExistence type="inferred from homology"/>
<protein>
    <recommendedName>
        <fullName evidence="8 9">Glutamyl-tRNA reductase</fullName>
        <shortName evidence="9">GluTR</shortName>
        <ecNumber evidence="3 9">1.2.1.70</ecNumber>
    </recommendedName>
</protein>
<comment type="miscellaneous">
    <text evidence="9">During catalysis, the active site Cys acts as a nucleophile attacking the alpha-carbonyl group of tRNA-bound glutamate with the formation of a thioester intermediate between enzyme and glutamate, and the concomitant release of tRNA(Glu). The thioester intermediate is finally reduced by direct hydride transfer from NADPH, to form the product GSA.</text>
</comment>
<dbReference type="PROSITE" id="PS00747">
    <property type="entry name" value="GLUTR"/>
    <property type="match status" value="1"/>
</dbReference>
<dbReference type="InterPro" id="IPR018214">
    <property type="entry name" value="GluRdtase_CS"/>
</dbReference>
<comment type="pathway">
    <text evidence="1 9">Porphyrin-containing compound metabolism; protoporphyrin-IX biosynthesis; 5-aminolevulinate from L-glutamyl-tRNA(Glu): step 1/2.</text>
</comment>
<comment type="function">
    <text evidence="9">Catalyzes the NADPH-dependent reduction of glutamyl-tRNA(Glu) to glutamate 1-semialdehyde (GSA).</text>
</comment>
<sequence length="343" mass="37069">MPAADQPQLFLLGSSHRTAPLAVRETFALNTDSAHALYGHLKQQAGLSECLILNTCNRVEIYGVGSDAGSRSRLEESLRMAHGFDTSAFLQHGFWLTGEEVVRHAFEVAAGLDSQIVGETEILGQIKNSYAGASASAATGPILNRLFQKSFQAAKWARTHTGIGRGQVSIGNVAAELAQRVCGDLREISVLLVGTGEVAEKTVQALVSRGACRVTVAGRNLIKARELADIFQGPCMSVADVPRVLTFHDIVICSTASEEPILRKDAVAPALRQRPTRPLFAIDLALPRDIEDAIAELSNIYLYNLDDLAAIANENLKARQAEVEKARHGLLERATRLWSHLCG</sequence>
<comment type="catalytic activity">
    <reaction evidence="7 9">
        <text>(S)-4-amino-5-oxopentanoate + tRNA(Glu) + NADP(+) = L-glutamyl-tRNA(Glu) + NADPH + H(+)</text>
        <dbReference type="Rhea" id="RHEA:12344"/>
        <dbReference type="Rhea" id="RHEA-COMP:9663"/>
        <dbReference type="Rhea" id="RHEA-COMP:9680"/>
        <dbReference type="ChEBI" id="CHEBI:15378"/>
        <dbReference type="ChEBI" id="CHEBI:57501"/>
        <dbReference type="ChEBI" id="CHEBI:57783"/>
        <dbReference type="ChEBI" id="CHEBI:58349"/>
        <dbReference type="ChEBI" id="CHEBI:78442"/>
        <dbReference type="ChEBI" id="CHEBI:78520"/>
        <dbReference type="EC" id="1.2.1.70"/>
    </reaction>
</comment>
<dbReference type="UniPathway" id="UPA00251">
    <property type="reaction ID" value="UER00316"/>
</dbReference>
<organism evidence="12 13">
    <name type="scientific">Ruficoccus amylovorans</name>
    <dbReference type="NCBI Taxonomy" id="1804625"/>
    <lineage>
        <taxon>Bacteria</taxon>
        <taxon>Pseudomonadati</taxon>
        <taxon>Verrucomicrobiota</taxon>
        <taxon>Opitutia</taxon>
        <taxon>Puniceicoccales</taxon>
        <taxon>Cerasicoccaceae</taxon>
        <taxon>Ruficoccus</taxon>
    </lineage>
</organism>
<dbReference type="AlphaFoldDB" id="A0A842HCQ8"/>
<dbReference type="Gene3D" id="3.40.50.720">
    <property type="entry name" value="NAD(P)-binding Rossmann-like Domain"/>
    <property type="match status" value="1"/>
</dbReference>
<evidence type="ECO:0000256" key="7">
    <source>
        <dbReference type="ARBA" id="ARBA00047464"/>
    </source>
</evidence>
<evidence type="ECO:0000256" key="6">
    <source>
        <dbReference type="ARBA" id="ARBA00023244"/>
    </source>
</evidence>
<dbReference type="Gene3D" id="3.30.460.30">
    <property type="entry name" value="Glutamyl-tRNA reductase, N-terminal domain"/>
    <property type="match status" value="1"/>
</dbReference>
<gene>
    <name evidence="9" type="primary">hemA</name>
    <name evidence="12" type="ORF">H5P28_06860</name>
</gene>
<evidence type="ECO:0000256" key="4">
    <source>
        <dbReference type="ARBA" id="ARBA00022857"/>
    </source>
</evidence>
<feature type="binding site" evidence="9">
    <location>
        <position position="125"/>
    </location>
    <ligand>
        <name>substrate</name>
    </ligand>
</feature>
<dbReference type="Proteomes" id="UP000546464">
    <property type="component" value="Unassembled WGS sequence"/>
</dbReference>
<evidence type="ECO:0000256" key="3">
    <source>
        <dbReference type="ARBA" id="ARBA00012970"/>
    </source>
</evidence>
<evidence type="ECO:0000256" key="8">
    <source>
        <dbReference type="ARBA" id="ARBA00068659"/>
    </source>
</evidence>
<evidence type="ECO:0000313" key="12">
    <source>
        <dbReference type="EMBL" id="MBC2593979.1"/>
    </source>
</evidence>
<name>A0A842HCQ8_9BACT</name>
<dbReference type="InterPro" id="IPR036291">
    <property type="entry name" value="NAD(P)-bd_dom_sf"/>
</dbReference>
<comment type="subunit">
    <text evidence="9">Homodimer.</text>
</comment>
<dbReference type="FunFam" id="3.30.460.30:FF:000001">
    <property type="entry name" value="Glutamyl-tRNA reductase"/>
    <property type="match status" value="1"/>
</dbReference>
<feature type="binding site" evidence="9">
    <location>
        <begin position="194"/>
        <end position="199"/>
    </location>
    <ligand>
        <name>NADP(+)</name>
        <dbReference type="ChEBI" id="CHEBI:58349"/>
    </ligand>
</feature>
<feature type="site" description="Important for activity" evidence="9">
    <location>
        <position position="104"/>
    </location>
</feature>
<dbReference type="HAMAP" id="MF_00087">
    <property type="entry name" value="Glu_tRNA_reductase"/>
    <property type="match status" value="1"/>
</dbReference>
<keyword evidence="6 9" id="KW-0627">Porphyrin biosynthesis</keyword>
<reference evidence="12 13" key="1">
    <citation type="submission" date="2020-07" db="EMBL/GenBank/DDBJ databases">
        <authorList>
            <person name="Feng X."/>
        </authorList>
    </citation>
    <scope>NUCLEOTIDE SEQUENCE [LARGE SCALE GENOMIC DNA]</scope>
    <source>
        <strain evidence="12 13">JCM31066</strain>
    </source>
</reference>
<dbReference type="InterPro" id="IPR036343">
    <property type="entry name" value="GluRdtase_N_sf"/>
</dbReference>
<dbReference type="Pfam" id="PF01488">
    <property type="entry name" value="Shikimate_DH"/>
    <property type="match status" value="1"/>
</dbReference>
<keyword evidence="5 9" id="KW-0560">Oxidoreductase</keyword>
<dbReference type="GO" id="GO:0050661">
    <property type="term" value="F:NADP binding"/>
    <property type="evidence" value="ECO:0007669"/>
    <property type="project" value="InterPro"/>
</dbReference>
<evidence type="ECO:0000313" key="13">
    <source>
        <dbReference type="Proteomes" id="UP000546464"/>
    </source>
</evidence>
<feature type="binding site" evidence="9">
    <location>
        <begin position="119"/>
        <end position="121"/>
    </location>
    <ligand>
        <name>substrate</name>
    </ligand>
</feature>
<accession>A0A842HCQ8</accession>
<dbReference type="SUPFAM" id="SSF69742">
    <property type="entry name" value="Glutamyl tRNA-reductase catalytic, N-terminal domain"/>
    <property type="match status" value="1"/>
</dbReference>
<evidence type="ECO:0000256" key="1">
    <source>
        <dbReference type="ARBA" id="ARBA00005059"/>
    </source>
</evidence>
<dbReference type="SUPFAM" id="SSF51735">
    <property type="entry name" value="NAD(P)-binding Rossmann-fold domains"/>
    <property type="match status" value="1"/>
</dbReference>
<evidence type="ECO:0000256" key="5">
    <source>
        <dbReference type="ARBA" id="ARBA00023002"/>
    </source>
</evidence>
<feature type="binding site" evidence="9">
    <location>
        <position position="114"/>
    </location>
    <ligand>
        <name>substrate</name>
    </ligand>
</feature>
<dbReference type="PANTHER" id="PTHR43013:SF1">
    <property type="entry name" value="GLUTAMYL-TRNA REDUCTASE"/>
    <property type="match status" value="1"/>
</dbReference>
<dbReference type="Pfam" id="PF05201">
    <property type="entry name" value="GlutR_N"/>
    <property type="match status" value="1"/>
</dbReference>
<feature type="domain" description="Glutamyl-tRNA reductase N-terminal" evidence="11">
    <location>
        <begin position="12"/>
        <end position="161"/>
    </location>
</feature>
<dbReference type="NCBIfam" id="TIGR01035">
    <property type="entry name" value="hemA"/>
    <property type="match status" value="1"/>
</dbReference>
<dbReference type="InterPro" id="IPR015895">
    <property type="entry name" value="4pyrrol_synth_GluRdtase_N"/>
</dbReference>
<dbReference type="InterPro" id="IPR000343">
    <property type="entry name" value="4pyrrol_synth_GluRdtase"/>
</dbReference>
<dbReference type="CDD" id="cd05213">
    <property type="entry name" value="NAD_bind_Glutamyl_tRNA_reduct"/>
    <property type="match status" value="1"/>
</dbReference>
<evidence type="ECO:0000259" key="11">
    <source>
        <dbReference type="Pfam" id="PF05201"/>
    </source>
</evidence>
<feature type="domain" description="Quinate/shikimate 5-dehydrogenase/glutamyl-tRNA reductase" evidence="10">
    <location>
        <begin position="176"/>
        <end position="311"/>
    </location>
</feature>
<evidence type="ECO:0000256" key="9">
    <source>
        <dbReference type="HAMAP-Rule" id="MF_00087"/>
    </source>
</evidence>
<dbReference type="PANTHER" id="PTHR43013">
    <property type="entry name" value="GLUTAMYL-TRNA REDUCTASE"/>
    <property type="match status" value="1"/>
</dbReference>
<feature type="active site" description="Nucleophile" evidence="9">
    <location>
        <position position="56"/>
    </location>
</feature>
<dbReference type="EC" id="1.2.1.70" evidence="3 9"/>
<feature type="binding site" evidence="9">
    <location>
        <begin position="55"/>
        <end position="58"/>
    </location>
    <ligand>
        <name>substrate</name>
    </ligand>
</feature>
<comment type="similarity">
    <text evidence="2 9">Belongs to the glutamyl-tRNA reductase family.</text>
</comment>